<dbReference type="AlphaFoldDB" id="A0A381TUW3"/>
<dbReference type="PROSITE" id="PS51257">
    <property type="entry name" value="PROKAR_LIPOPROTEIN"/>
    <property type="match status" value="1"/>
</dbReference>
<sequence length="241" mass="26912">MKNISFILILSLIVGCSDQSTISITKFEGSPEFSNSILSLSQTAEDKNSKNNFSFNVENYELGLQTEGAIENSLANSAQGQHIHMIVNNGPYSAHYTSDFSKELQQGNNLILFFLSRSFHESIKNPNAFSLIQVSSGAQEYEPYDLESEFLFYSRPKGVYEGNDTKKLLLDFYLVNTEISAGGNKVRATINDSEFMIDEWAPYYIEGLSTGEVTIKLELLNSNGKLIDSPFNPVVRLVTLK</sequence>
<dbReference type="EMBL" id="UINC01005211">
    <property type="protein sequence ID" value="SVA19836.1"/>
    <property type="molecule type" value="Genomic_DNA"/>
</dbReference>
<gene>
    <name evidence="1" type="ORF">METZ01_LOCUS72690</name>
</gene>
<evidence type="ECO:0008006" key="2">
    <source>
        <dbReference type="Google" id="ProtNLM"/>
    </source>
</evidence>
<accession>A0A381TUW3</accession>
<evidence type="ECO:0000313" key="1">
    <source>
        <dbReference type="EMBL" id="SVA19836.1"/>
    </source>
</evidence>
<organism evidence="1">
    <name type="scientific">marine metagenome</name>
    <dbReference type="NCBI Taxonomy" id="408172"/>
    <lineage>
        <taxon>unclassified sequences</taxon>
        <taxon>metagenomes</taxon>
        <taxon>ecological metagenomes</taxon>
    </lineage>
</organism>
<reference evidence="1" key="1">
    <citation type="submission" date="2018-05" db="EMBL/GenBank/DDBJ databases">
        <authorList>
            <person name="Lanie J.A."/>
            <person name="Ng W.-L."/>
            <person name="Kazmierczak K.M."/>
            <person name="Andrzejewski T.M."/>
            <person name="Davidsen T.M."/>
            <person name="Wayne K.J."/>
            <person name="Tettelin H."/>
            <person name="Glass J.I."/>
            <person name="Rusch D."/>
            <person name="Podicherti R."/>
            <person name="Tsui H.-C.T."/>
            <person name="Winkler M.E."/>
        </authorList>
    </citation>
    <scope>NUCLEOTIDE SEQUENCE</scope>
</reference>
<name>A0A381TUW3_9ZZZZ</name>
<protein>
    <recommendedName>
        <fullName evidence="2">Phosphopeptide-binding protein</fullName>
    </recommendedName>
</protein>
<proteinExistence type="predicted"/>